<keyword evidence="4" id="KW-0479">Metal-binding</keyword>
<organism evidence="13 14">
    <name type="scientific">Janthinobacterium lividum</name>
    <dbReference type="NCBI Taxonomy" id="29581"/>
    <lineage>
        <taxon>Bacteria</taxon>
        <taxon>Pseudomonadati</taxon>
        <taxon>Pseudomonadota</taxon>
        <taxon>Betaproteobacteria</taxon>
        <taxon>Burkholderiales</taxon>
        <taxon>Oxalobacteraceae</taxon>
        <taxon>Janthinobacterium</taxon>
    </lineage>
</organism>
<comment type="subcellular location">
    <subcellularLocation>
        <location evidence="1">Membrane</location>
        <topology evidence="1">Multi-pass membrane protein</topology>
    </subcellularLocation>
</comment>
<feature type="transmembrane region" description="Helical" evidence="12">
    <location>
        <begin position="313"/>
        <end position="335"/>
    </location>
</feature>
<keyword evidence="9 12" id="KW-0472">Membrane</keyword>
<proteinExistence type="predicted"/>
<dbReference type="PANTHER" id="PTHR35457">
    <property type="entry name" value="HEME A SYNTHASE"/>
    <property type="match status" value="1"/>
</dbReference>
<keyword evidence="10" id="KW-1015">Disulfide bond</keyword>
<dbReference type="GO" id="GO:0046872">
    <property type="term" value="F:metal ion binding"/>
    <property type="evidence" value="ECO:0007669"/>
    <property type="project" value="UniProtKB-KW"/>
</dbReference>
<evidence type="ECO:0000313" key="14">
    <source>
        <dbReference type="Proteomes" id="UP000092634"/>
    </source>
</evidence>
<keyword evidence="6" id="KW-0560">Oxidoreductase</keyword>
<evidence type="ECO:0000256" key="5">
    <source>
        <dbReference type="ARBA" id="ARBA00022989"/>
    </source>
</evidence>
<comment type="caution">
    <text evidence="13">The sequence shown here is derived from an EMBL/GenBank/DDBJ whole genome shotgun (WGS) entry which is preliminary data.</text>
</comment>
<dbReference type="InterPro" id="IPR003780">
    <property type="entry name" value="COX15/CtaA_fam"/>
</dbReference>
<feature type="transmembrane region" description="Helical" evidence="12">
    <location>
        <begin position="107"/>
        <end position="124"/>
    </location>
</feature>
<feature type="transmembrane region" description="Helical" evidence="12">
    <location>
        <begin position="6"/>
        <end position="24"/>
    </location>
</feature>
<comment type="pathway">
    <text evidence="11">Porphyrin-containing compound metabolism.</text>
</comment>
<dbReference type="GO" id="GO:0006784">
    <property type="term" value="P:heme A biosynthetic process"/>
    <property type="evidence" value="ECO:0007669"/>
    <property type="project" value="InterPro"/>
</dbReference>
<evidence type="ECO:0000256" key="9">
    <source>
        <dbReference type="ARBA" id="ARBA00023136"/>
    </source>
</evidence>
<keyword evidence="3 12" id="KW-0812">Transmembrane</keyword>
<dbReference type="Pfam" id="PF02628">
    <property type="entry name" value="COX15-CtaA"/>
    <property type="match status" value="1"/>
</dbReference>
<feature type="transmembrane region" description="Helical" evidence="12">
    <location>
        <begin position="207"/>
        <end position="229"/>
    </location>
</feature>
<protein>
    <submittedName>
        <fullName evidence="13">Heme A synthase</fullName>
    </submittedName>
</protein>
<evidence type="ECO:0000256" key="10">
    <source>
        <dbReference type="ARBA" id="ARBA00023157"/>
    </source>
</evidence>
<sequence length="389" mass="42294">MNFSALAQLGLTGLLVALLPLTMVWVSADANKYRKLVWVAVFLTMDLIMFGGFTRLSDSGLGCPDWPGCYGSANPFLAHEHIVAAQTLMPTGPVTVVKAWIEMTHRYLAMAIGVLIVAMLLQAWRQWRKSKRAQFAPALPTALFFFVCLQGAFGAWTVTLKLQPVIVTIHLLLGMGLLAMLTWLGGRQDNAVKPLQRADADVAVLRPVRALAVMSLALLTLQIALGGWVSTNYATLACMDFPLCGGKVIPEMDFEHGFHLWRELGKTAAGHYLPFSALTAIHWVHRNFAFVVLAGVGYTLLRAWKLPSLRGTVRWVILVLALQVATGLATIYLSWPLSIAVLHNGGAALLVLLLTMLNYKAKFQLDVARTSACAPATVPTAPASPSRIA</sequence>
<dbReference type="EMBL" id="MAQB02000001">
    <property type="protein sequence ID" value="OFJ50081.1"/>
    <property type="molecule type" value="Genomic_DNA"/>
</dbReference>
<keyword evidence="2" id="KW-1003">Cell membrane</keyword>
<evidence type="ECO:0000256" key="3">
    <source>
        <dbReference type="ARBA" id="ARBA00022692"/>
    </source>
</evidence>
<dbReference type="InterPro" id="IPR050450">
    <property type="entry name" value="COX15/CtaA_HemeA_synthase"/>
</dbReference>
<feature type="transmembrane region" description="Helical" evidence="12">
    <location>
        <begin position="36"/>
        <end position="56"/>
    </location>
</feature>
<evidence type="ECO:0000313" key="13">
    <source>
        <dbReference type="EMBL" id="OFJ50081.1"/>
    </source>
</evidence>
<feature type="transmembrane region" description="Helical" evidence="12">
    <location>
        <begin position="165"/>
        <end position="186"/>
    </location>
</feature>
<evidence type="ECO:0000256" key="6">
    <source>
        <dbReference type="ARBA" id="ARBA00023002"/>
    </source>
</evidence>
<dbReference type="Proteomes" id="UP000092634">
    <property type="component" value="Unassembled WGS sequence"/>
</dbReference>
<keyword evidence="8" id="KW-0350">Heme biosynthesis</keyword>
<accession>A0A1E8PV44</accession>
<evidence type="ECO:0000256" key="8">
    <source>
        <dbReference type="ARBA" id="ARBA00023133"/>
    </source>
</evidence>
<evidence type="ECO:0000256" key="2">
    <source>
        <dbReference type="ARBA" id="ARBA00022475"/>
    </source>
</evidence>
<reference evidence="13 14" key="1">
    <citation type="submission" date="2016-10" db="EMBL/GenBank/DDBJ databases">
        <title>Updated version of Genome Assembly of Janthinobacterium lividum ERGS5:01.</title>
        <authorList>
            <person name="Kumar R."/>
            <person name="Acharya V."/>
            <person name="Singh D."/>
        </authorList>
    </citation>
    <scope>NUCLEOTIDE SEQUENCE [LARGE SCALE GENOMIC DNA]</scope>
    <source>
        <strain evidence="13 14">ERGS5:01</strain>
    </source>
</reference>
<keyword evidence="5 12" id="KW-1133">Transmembrane helix</keyword>
<evidence type="ECO:0000256" key="12">
    <source>
        <dbReference type="SAM" id="Phobius"/>
    </source>
</evidence>
<evidence type="ECO:0000256" key="7">
    <source>
        <dbReference type="ARBA" id="ARBA00023004"/>
    </source>
</evidence>
<dbReference type="AlphaFoldDB" id="A0A1E8PV44"/>
<evidence type="ECO:0000256" key="11">
    <source>
        <dbReference type="ARBA" id="ARBA00023444"/>
    </source>
</evidence>
<dbReference type="GO" id="GO:0016491">
    <property type="term" value="F:oxidoreductase activity"/>
    <property type="evidence" value="ECO:0007669"/>
    <property type="project" value="UniProtKB-KW"/>
</dbReference>
<name>A0A1E8PV44_9BURK</name>
<feature type="transmembrane region" description="Helical" evidence="12">
    <location>
        <begin position="341"/>
        <end position="359"/>
    </location>
</feature>
<dbReference type="GO" id="GO:0016020">
    <property type="term" value="C:membrane"/>
    <property type="evidence" value="ECO:0007669"/>
    <property type="project" value="UniProtKB-SubCell"/>
</dbReference>
<evidence type="ECO:0000256" key="4">
    <source>
        <dbReference type="ARBA" id="ARBA00022723"/>
    </source>
</evidence>
<feature type="transmembrane region" description="Helical" evidence="12">
    <location>
        <begin position="136"/>
        <end position="159"/>
    </location>
</feature>
<evidence type="ECO:0000256" key="1">
    <source>
        <dbReference type="ARBA" id="ARBA00004141"/>
    </source>
</evidence>
<dbReference type="PANTHER" id="PTHR35457:SF1">
    <property type="entry name" value="HEME A SYNTHASE"/>
    <property type="match status" value="1"/>
</dbReference>
<keyword evidence="7" id="KW-0408">Iron</keyword>
<feature type="transmembrane region" description="Helical" evidence="12">
    <location>
        <begin position="283"/>
        <end position="301"/>
    </location>
</feature>
<gene>
    <name evidence="13" type="ORF">BA896_004935</name>
</gene>